<keyword evidence="2" id="KW-1185">Reference proteome</keyword>
<dbReference type="AlphaFoldDB" id="A0A9J2Q996"/>
<evidence type="ECO:0000256" key="1">
    <source>
        <dbReference type="SAM" id="Phobius"/>
    </source>
</evidence>
<proteinExistence type="predicted"/>
<keyword evidence="1" id="KW-1133">Transmembrane helix</keyword>
<protein>
    <submittedName>
        <fullName evidence="3">Uncharacterized protein</fullName>
    </submittedName>
</protein>
<keyword evidence="1" id="KW-0472">Membrane</keyword>
<evidence type="ECO:0000313" key="2">
    <source>
        <dbReference type="Proteomes" id="UP000036681"/>
    </source>
</evidence>
<name>A0A9J2Q996_ASCLU</name>
<organism evidence="2 3">
    <name type="scientific">Ascaris lumbricoides</name>
    <name type="common">Giant roundworm</name>
    <dbReference type="NCBI Taxonomy" id="6252"/>
    <lineage>
        <taxon>Eukaryota</taxon>
        <taxon>Metazoa</taxon>
        <taxon>Ecdysozoa</taxon>
        <taxon>Nematoda</taxon>
        <taxon>Chromadorea</taxon>
        <taxon>Rhabditida</taxon>
        <taxon>Spirurina</taxon>
        <taxon>Ascaridomorpha</taxon>
        <taxon>Ascaridoidea</taxon>
        <taxon>Ascarididae</taxon>
        <taxon>Ascaris</taxon>
    </lineage>
</organism>
<feature type="transmembrane region" description="Helical" evidence="1">
    <location>
        <begin position="155"/>
        <end position="172"/>
    </location>
</feature>
<dbReference type="WBParaSite" id="ALUE_0001816001-mRNA-1">
    <property type="protein sequence ID" value="ALUE_0001816001-mRNA-1"/>
    <property type="gene ID" value="ALUE_0001816001"/>
</dbReference>
<evidence type="ECO:0000313" key="3">
    <source>
        <dbReference type="WBParaSite" id="ALUE_0001816001-mRNA-1"/>
    </source>
</evidence>
<keyword evidence="1" id="KW-0812">Transmembrane</keyword>
<reference evidence="3" key="1">
    <citation type="submission" date="2023-03" db="UniProtKB">
        <authorList>
            <consortium name="WormBaseParasite"/>
        </authorList>
    </citation>
    <scope>IDENTIFICATION</scope>
</reference>
<dbReference type="Proteomes" id="UP000036681">
    <property type="component" value="Unplaced"/>
</dbReference>
<sequence>MRSCIPLLDALLDSANEGQVSESLRRAVKPMEIRLPEGESDAVPLPKRITTSNFARYSKVISALESDGSPVFRPQPKCKRFAMIVPHPVANVTSPSDLNEERRQNGQFDLFYDKIRSDATAAQFNELDQFFDANVNLDRHAIFTNSIGFLAHPNISYLLWGFVVLVLFAFYYRSSYTKGNIAGSSISAIFA</sequence>
<accession>A0A9J2Q996</accession>